<name>A0A645FJ45_9ZZZZ</name>
<dbReference type="EMBL" id="VSSQ01061051">
    <property type="protein sequence ID" value="MPN14421.1"/>
    <property type="molecule type" value="Genomic_DNA"/>
</dbReference>
<reference evidence="2" key="1">
    <citation type="submission" date="2019-08" db="EMBL/GenBank/DDBJ databases">
        <authorList>
            <person name="Kucharzyk K."/>
            <person name="Murdoch R.W."/>
            <person name="Higgins S."/>
            <person name="Loffler F."/>
        </authorList>
    </citation>
    <scope>NUCLEOTIDE SEQUENCE</scope>
</reference>
<evidence type="ECO:0000256" key="1">
    <source>
        <dbReference type="SAM" id="MobiDB-lite"/>
    </source>
</evidence>
<accession>A0A645FJ45</accession>
<dbReference type="AlphaFoldDB" id="A0A645FJ45"/>
<sequence>MRSLSSATSGEGVDGVVPPEPDDGIMLDSRSPRCVFTKSKIWVFSDSSALAFTVFSRSVSWFVIPVLSALKNSSGDASSRCIAMSLSLISLLMEAGMPSSTARNASMLFLTFSTGSPSTISSRPVPASRFLTKSPIVSASASNNPLSASEPFESPLNSSPSPIASAAC</sequence>
<feature type="compositionally biased region" description="Low complexity" evidence="1">
    <location>
        <begin position="139"/>
        <end position="149"/>
    </location>
</feature>
<proteinExistence type="predicted"/>
<comment type="caution">
    <text evidence="2">The sequence shown here is derived from an EMBL/GenBank/DDBJ whole genome shotgun (WGS) entry which is preliminary data.</text>
</comment>
<feature type="region of interest" description="Disordered" evidence="1">
    <location>
        <begin position="1"/>
        <end position="24"/>
    </location>
</feature>
<feature type="region of interest" description="Disordered" evidence="1">
    <location>
        <begin position="139"/>
        <end position="168"/>
    </location>
</feature>
<evidence type="ECO:0000313" key="2">
    <source>
        <dbReference type="EMBL" id="MPN14421.1"/>
    </source>
</evidence>
<protein>
    <submittedName>
        <fullName evidence="2">Uncharacterized protein</fullName>
    </submittedName>
</protein>
<organism evidence="2">
    <name type="scientific">bioreactor metagenome</name>
    <dbReference type="NCBI Taxonomy" id="1076179"/>
    <lineage>
        <taxon>unclassified sequences</taxon>
        <taxon>metagenomes</taxon>
        <taxon>ecological metagenomes</taxon>
    </lineage>
</organism>
<gene>
    <name evidence="2" type="ORF">SDC9_161748</name>
</gene>